<accession>B9E4U0</accession>
<dbReference type="Gene3D" id="1.10.3720.10">
    <property type="entry name" value="MetI-like"/>
    <property type="match status" value="1"/>
</dbReference>
<evidence type="ECO:0000256" key="7">
    <source>
        <dbReference type="ARBA" id="ARBA00023136"/>
    </source>
</evidence>
<comment type="similarity">
    <text evidence="2">Belongs to the binding-protein-dependent transport system permease family. CysTW subfamily.</text>
</comment>
<organism evidence="10 11">
    <name type="scientific">Clostridium kluyveri (strain NBRC 12016)</name>
    <dbReference type="NCBI Taxonomy" id="583346"/>
    <lineage>
        <taxon>Bacteria</taxon>
        <taxon>Bacillati</taxon>
        <taxon>Bacillota</taxon>
        <taxon>Clostridia</taxon>
        <taxon>Eubacteriales</taxon>
        <taxon>Clostridiaceae</taxon>
        <taxon>Clostridium</taxon>
    </lineage>
</organism>
<feature type="transmembrane region" description="Helical" evidence="8">
    <location>
        <begin position="95"/>
        <end position="113"/>
    </location>
</feature>
<dbReference type="PANTHER" id="PTHR42929:SF5">
    <property type="entry name" value="ABC TRANSPORTER PERMEASE PROTEIN"/>
    <property type="match status" value="1"/>
</dbReference>
<dbReference type="InterPro" id="IPR035906">
    <property type="entry name" value="MetI-like_sf"/>
</dbReference>
<evidence type="ECO:0000256" key="8">
    <source>
        <dbReference type="RuleBase" id="RU363032"/>
    </source>
</evidence>
<feature type="transmembrane region" description="Helical" evidence="8">
    <location>
        <begin position="275"/>
        <end position="298"/>
    </location>
</feature>
<dbReference type="CDD" id="cd06261">
    <property type="entry name" value="TM_PBP2"/>
    <property type="match status" value="1"/>
</dbReference>
<evidence type="ECO:0000256" key="3">
    <source>
        <dbReference type="ARBA" id="ARBA00022448"/>
    </source>
</evidence>
<comment type="subcellular location">
    <subcellularLocation>
        <location evidence="1 8">Cell membrane</location>
        <topology evidence="1 8">Multi-pass membrane protein</topology>
    </subcellularLocation>
</comment>
<evidence type="ECO:0000313" key="10">
    <source>
        <dbReference type="EMBL" id="BAH07515.1"/>
    </source>
</evidence>
<feature type="transmembrane region" description="Helical" evidence="8">
    <location>
        <begin position="217"/>
        <end position="246"/>
    </location>
</feature>
<keyword evidence="7 8" id="KW-0472">Membrane</keyword>
<dbReference type="InterPro" id="IPR000515">
    <property type="entry name" value="MetI-like"/>
</dbReference>
<dbReference type="HOGENOM" id="CLU_016047_18_2_9"/>
<feature type="transmembrane region" description="Helical" evidence="8">
    <location>
        <begin position="37"/>
        <end position="59"/>
    </location>
</feature>
<protein>
    <recommendedName>
        <fullName evidence="9">ABC transmembrane type-1 domain-containing protein</fullName>
    </recommendedName>
</protein>
<evidence type="ECO:0000259" key="9">
    <source>
        <dbReference type="PROSITE" id="PS50928"/>
    </source>
</evidence>
<keyword evidence="3 8" id="KW-0813">Transport</keyword>
<evidence type="ECO:0000256" key="2">
    <source>
        <dbReference type="ARBA" id="ARBA00007069"/>
    </source>
</evidence>
<dbReference type="SUPFAM" id="SSF161098">
    <property type="entry name" value="MetI-like"/>
    <property type="match status" value="1"/>
</dbReference>
<dbReference type="GO" id="GO:0055085">
    <property type="term" value="P:transmembrane transport"/>
    <property type="evidence" value="ECO:0007669"/>
    <property type="project" value="InterPro"/>
</dbReference>
<gene>
    <name evidence="10" type="ordered locus">CKR_2464</name>
</gene>
<keyword evidence="5 8" id="KW-0812">Transmembrane</keyword>
<reference evidence="11" key="1">
    <citation type="submission" date="2005-09" db="EMBL/GenBank/DDBJ databases">
        <title>Complete genome sequence of Clostridium kluyveri and comparative genomics of Clostridia species.</title>
        <authorList>
            <person name="Inui M."/>
            <person name="Nonaka H."/>
            <person name="Shinoda Y."/>
            <person name="Ikenaga Y."/>
            <person name="Abe M."/>
            <person name="Naito K."/>
            <person name="Vertes A.A."/>
            <person name="Yukawa H."/>
        </authorList>
    </citation>
    <scope>NUCLEOTIDE SEQUENCE [LARGE SCALE GENOMIC DNA]</scope>
    <source>
        <strain evidence="11">NBRC 12016</strain>
    </source>
</reference>
<proteinExistence type="inferred from homology"/>
<dbReference type="Pfam" id="PF00528">
    <property type="entry name" value="BPD_transp_1"/>
    <property type="match status" value="1"/>
</dbReference>
<evidence type="ECO:0000256" key="6">
    <source>
        <dbReference type="ARBA" id="ARBA00022989"/>
    </source>
</evidence>
<keyword evidence="6 8" id="KW-1133">Transmembrane helix</keyword>
<keyword evidence="4" id="KW-1003">Cell membrane</keyword>
<evidence type="ECO:0000256" key="1">
    <source>
        <dbReference type="ARBA" id="ARBA00004651"/>
    </source>
</evidence>
<sequence length="308" mass="34729">MIFGGMEMMNESIKKEEMMFEKNSTKDKLNNLFNVKWILVILPALFIIVFTFVPMISLFKLSIIDENGFTFKYIAQIFTEPIYLQVIWLTLKTSFIVTAISIVLAYPVAYFIIKTKSSRTKKVILMIIMIPFWISLLVRTFSWIIILQEQGILNTFLKNIGLISQPLDLLYNTTSVTIGMTHVLFPYMVLNVYSVMSSIDIQLVEVAQVMGARPIKAFWQVFFPLSVPGILSGSILVFVLALGYFITPALLGGSKNMLVSTLIQNNISATLNWPLASALSLVLFIITMVLLSILAVLATRNPMLKEGE</sequence>
<evidence type="ECO:0000256" key="5">
    <source>
        <dbReference type="ARBA" id="ARBA00022692"/>
    </source>
</evidence>
<feature type="transmembrane region" description="Helical" evidence="8">
    <location>
        <begin position="125"/>
        <end position="146"/>
    </location>
</feature>
<evidence type="ECO:0000256" key="4">
    <source>
        <dbReference type="ARBA" id="ARBA00022475"/>
    </source>
</evidence>
<dbReference type="GO" id="GO:0005886">
    <property type="term" value="C:plasma membrane"/>
    <property type="evidence" value="ECO:0007669"/>
    <property type="project" value="UniProtKB-SubCell"/>
</dbReference>
<dbReference type="PANTHER" id="PTHR42929">
    <property type="entry name" value="INNER MEMBRANE ABC TRANSPORTER PERMEASE PROTEIN YDCU-RELATED-RELATED"/>
    <property type="match status" value="1"/>
</dbReference>
<dbReference type="AlphaFoldDB" id="B9E4U0"/>
<feature type="transmembrane region" description="Helical" evidence="8">
    <location>
        <begin position="176"/>
        <end position="196"/>
    </location>
</feature>
<dbReference type="EMBL" id="AP009049">
    <property type="protein sequence ID" value="BAH07515.1"/>
    <property type="molecule type" value="Genomic_DNA"/>
</dbReference>
<name>B9E4U0_CLOK1</name>
<evidence type="ECO:0000313" key="11">
    <source>
        <dbReference type="Proteomes" id="UP000007969"/>
    </source>
</evidence>
<feature type="domain" description="ABC transmembrane type-1" evidence="9">
    <location>
        <begin position="87"/>
        <end position="294"/>
    </location>
</feature>
<dbReference type="PROSITE" id="PS50928">
    <property type="entry name" value="ABC_TM1"/>
    <property type="match status" value="1"/>
</dbReference>
<dbReference type="Proteomes" id="UP000007969">
    <property type="component" value="Chromosome"/>
</dbReference>
<dbReference type="KEGG" id="ckr:CKR_2464"/>